<comment type="caution">
    <text evidence="1">The sequence shown here is derived from an EMBL/GenBank/DDBJ whole genome shotgun (WGS) entry which is preliminary data.</text>
</comment>
<organism evidence="1 2">
    <name type="scientific">Pseudomonas chlororaphis</name>
    <dbReference type="NCBI Taxonomy" id="587753"/>
    <lineage>
        <taxon>Bacteria</taxon>
        <taxon>Pseudomonadati</taxon>
        <taxon>Pseudomonadota</taxon>
        <taxon>Gammaproteobacteria</taxon>
        <taxon>Pseudomonadales</taxon>
        <taxon>Pseudomonadaceae</taxon>
        <taxon>Pseudomonas</taxon>
    </lineage>
</organism>
<sequence length="1573" mass="165170">MPIIYRATKDIVRSIDYGIALGTGDKGYTDMVSDFLGNVVSNSIADGVNQLNASQQVYWSPYVEIPNLGNVYSLPSTVTNGTTLYSFYQGQTPPDPGTQEWGPAGSLNYSVKTLGAAISDQLCEMNFFTVNSDPAQGPHTPSPPAGVVFDGKVYAFYGTPDDPTSQLYYTVYDADNWSTPEPVPGITTGLMGFDNPAPVAPVVFTPPGSQSPLLYVFYFIESGDSQLDIACTSTADGKSWTPVAPNGIGAASIDVSQNVVSPVVYAPPGGTEQIYLFFCATPSGTYTTSYITYPDASTDSGFSAPTEITTPGLPSNFCTFNGATLYTPAGATAPQLYVFVSGFSYVTGTFSDYVPEDELGYYDATDDSTFYYQVNGISYTTFDGNTWSAYEQVPNATWTSCPLVSRPSATVFPPASFNDNLSSAADIYFSTVQSAQPNYGLPGSECCAAFVGGLSQYSAGTEPSAVTSYPAYSFYTTLDQFVGVAHASLLAVDLPGLSVPQPWLLYNDFSSATQQYQMSYAIYGQSGWVSYPLPTIVVPPATNTPLMIGSPALLPVPTGVQDYPAQGLMVFNSASGLQAAITAPDPSSWDIAPVNAVPAASESPSLALFNSQAYLFYQGAGSQAGQLWYTQSDPTVFGDNMPALQTCWSSPVQVPGVSMSNSPSTVVFGDTLYVFYQGPDGNGQLWYASWAGSGTSWSAPVQVVPSGLQATGALLSCSPSACVYTDPSGDSVLFVAYAGAGTSGNYPLSYCTLGADNSWAQGTVSNVFIIDSPTVYSVAASVYSSGASNAGSSSAAGRLNVFFQPAASSNVSPGQLFYCVYNGTTWSSTVGTTPVTALDGWVSGIMYQNSESPDGNNDAFLYLLHNNSGANAGQLSYCQCSVSSSGTGMLVTGECPVMANGPAATIANDDIYVFYNSTYQETGTTTWVSGALAYLQIPLPADTQEINLGTYPQTAVGCPSPYPGTASEALTSGSGFIAMVNSPAAATLQGTPYVFFNTGKGEIGYCSDVTSVNTKTLVSGSVAADCTPAAVACNNVLYVFWVASGSDNTGALQCSYTLDGATWNALDFNPALSVNTEGVITTVCDGLVYLIYNLAGVTSYVILPQVSSSQATQTLDLAPSTPISRMGCCTGPCVAVFDNNLWCVSQGVESSNYSPLGGWKLTPNGDLFFSRTLDALSWSWNTGINQAAGEQASWAMPVATAFAQPGGSELLYVFWIDSGDNIRYVTTDGTYVTPSSSAYGLPWSGPNNIIGGATSNLAVVAMPPLDSPGDPDQLYVFGQTEGHIYYVPMNASGEWVGGISVVPSGCNAQDAYMSLSPSVAYYAPEGGTPQPYVFYQQAGSSTTVGKQIGLSYCVYDQGAWTQNSVPNISTTVTGYMDGIAQSPITYTGIDAGTPPRAIVFNDKLYVFYVTKNGGYGESNSGKWSAYTTFPVSFSTFDGTSWSGLNTIGSTQGTTRQENDITANCYAQFVYPVVFNETLYLFYMSGPGNGFSPPVDPPGSIYLTSTSDGANWTDPQPTTNVVYVPGGSTTVENQTGTEINDTLTAVNGALSFVGLPTTSDIRDSIASGVIGVFF</sequence>
<evidence type="ECO:0000313" key="2">
    <source>
        <dbReference type="Proteomes" id="UP000185578"/>
    </source>
</evidence>
<protein>
    <submittedName>
        <fullName evidence="1">Uncharacterized protein</fullName>
    </submittedName>
</protein>
<name>A0A1Q8EPF8_9PSED</name>
<dbReference type="RefSeq" id="WP_075120016.1">
    <property type="nucleotide sequence ID" value="NZ_MSCT01000012.1"/>
</dbReference>
<dbReference type="EMBL" id="MSCT01000012">
    <property type="protein sequence ID" value="OLF53677.1"/>
    <property type="molecule type" value="Genomic_DNA"/>
</dbReference>
<accession>A0A1Q8EPF8</accession>
<dbReference type="CDD" id="cd15482">
    <property type="entry name" value="Sialidase_non-viral"/>
    <property type="match status" value="1"/>
</dbReference>
<reference evidence="1 2" key="1">
    <citation type="submission" date="2016-12" db="EMBL/GenBank/DDBJ databases">
        <authorList>
            <person name="Song W.-J."/>
            <person name="Kurnit D.M."/>
        </authorList>
    </citation>
    <scope>NUCLEOTIDE SEQUENCE [LARGE SCALE GENOMIC DNA]</scope>
    <source>
        <strain evidence="1 2">PCL1601</strain>
    </source>
</reference>
<dbReference type="SUPFAM" id="SSF89372">
    <property type="entry name" value="Fucose-specific lectin"/>
    <property type="match status" value="4"/>
</dbReference>
<gene>
    <name evidence="1" type="ORF">BTN82_15535</name>
</gene>
<dbReference type="OrthoDB" id="280897at2"/>
<dbReference type="Proteomes" id="UP000185578">
    <property type="component" value="Unassembled WGS sequence"/>
</dbReference>
<evidence type="ECO:0000313" key="1">
    <source>
        <dbReference type="EMBL" id="OLF53677.1"/>
    </source>
</evidence>
<proteinExistence type="predicted"/>